<feature type="binding site" evidence="9">
    <location>
        <position position="123"/>
    </location>
    <ligand>
        <name>Mg(2+)</name>
        <dbReference type="ChEBI" id="CHEBI:18420"/>
        <label>2</label>
    </ligand>
</feature>
<dbReference type="GO" id="GO:0000287">
    <property type="term" value="F:magnesium ion binding"/>
    <property type="evidence" value="ECO:0007669"/>
    <property type="project" value="UniProtKB-UniRule"/>
</dbReference>
<evidence type="ECO:0000313" key="13">
    <source>
        <dbReference type="EMBL" id="MBB3917155.1"/>
    </source>
</evidence>
<dbReference type="EMBL" id="RJJU01000013">
    <property type="protein sequence ID" value="RUM10362.1"/>
    <property type="molecule type" value="Genomic_DNA"/>
</dbReference>
<dbReference type="EC" id="3.1.3.11" evidence="9"/>
<dbReference type="GO" id="GO:0006094">
    <property type="term" value="P:gluconeogenesis"/>
    <property type="evidence" value="ECO:0007669"/>
    <property type="project" value="UniProtKB-UniRule"/>
</dbReference>
<dbReference type="NCBIfam" id="NF006780">
    <property type="entry name" value="PRK09293.1-4"/>
    <property type="match status" value="1"/>
</dbReference>
<dbReference type="InterPro" id="IPR044015">
    <property type="entry name" value="FBPase_C_dom"/>
</dbReference>
<comment type="caution">
    <text evidence="13">The sequence shown here is derived from an EMBL/GenBank/DDBJ whole genome shotgun (WGS) entry which is preliminary data.</text>
</comment>
<dbReference type="GO" id="GO:0005986">
    <property type="term" value="P:sucrose biosynthetic process"/>
    <property type="evidence" value="ECO:0007669"/>
    <property type="project" value="TreeGrafter"/>
</dbReference>
<sequence>MSASLTLTGEGASSQHQSVDAYLSTWAGKDQSRQRVTALVNGILDAACLLSERIATGSLEGDPARLVGSNSDGDAQKAIDVASHELFVEILERAGAGWILSEEADEPVVLNGSGFGVAIDPVDGSGNVGLGAPVGTIFSIIPFTEGEDPFLTSGRRQVAAGYVSFGNTIDVGFSVGDGVLLATMHPQAGEFLIVRRQVKIPTTTSELAFNASVHRHLQSGLRQYVQDCLAGRDGPRDRDFNMRWLGSAVGELHRILLRGGVFFYAADKRPGYQNGRLRLVYEANPIAFLMEQAEGRATDGTSAILDKIPTSHHCRTPLVFGSATEVELIARYLNSNRTSE</sequence>
<keyword evidence="6 9" id="KW-0378">Hydrolase</keyword>
<comment type="caution">
    <text evidence="9">Lacks conserved residue(s) required for the propagation of feature annotation.</text>
</comment>
<feature type="domain" description="Fructose-1-6-bisphosphatase class I N-terminal" evidence="11">
    <location>
        <begin position="31"/>
        <end position="194"/>
    </location>
</feature>
<evidence type="ECO:0000256" key="8">
    <source>
        <dbReference type="ARBA" id="ARBA00023277"/>
    </source>
</evidence>
<feature type="domain" description="Fructose-1-6-bisphosphatase class 1 C-terminal" evidence="12">
    <location>
        <begin position="200"/>
        <end position="333"/>
    </location>
</feature>
<keyword evidence="7 9" id="KW-0460">Magnesium</keyword>
<evidence type="ECO:0000256" key="9">
    <source>
        <dbReference type="HAMAP-Rule" id="MF_01855"/>
    </source>
</evidence>
<comment type="subunit">
    <text evidence="9">Homotetramer.</text>
</comment>
<feature type="binding site" evidence="9">
    <location>
        <position position="120"/>
    </location>
    <ligand>
        <name>Mg(2+)</name>
        <dbReference type="ChEBI" id="CHEBI:18420"/>
        <label>2</label>
    </ligand>
</feature>
<reference evidence="14 15" key="1">
    <citation type="submission" date="2018-11" db="EMBL/GenBank/DDBJ databases">
        <authorList>
            <person name="Huo Y."/>
        </authorList>
    </citation>
    <scope>NUCLEOTIDE SEQUENCE [LARGE SCALE GENOMIC DNA]</scope>
    <source>
        <strain evidence="14 15">CCBAU 33202</strain>
    </source>
</reference>
<dbReference type="InterPro" id="IPR000146">
    <property type="entry name" value="FBPase_class-1"/>
</dbReference>
<dbReference type="Gene3D" id="3.30.540.10">
    <property type="entry name" value="Fructose-1,6-Bisphosphatase, subunit A, domain 1"/>
    <property type="match status" value="1"/>
</dbReference>
<evidence type="ECO:0000313" key="16">
    <source>
        <dbReference type="Proteomes" id="UP000545490"/>
    </source>
</evidence>
<feature type="binding site" evidence="9">
    <location>
        <position position="282"/>
    </location>
    <ligand>
        <name>Mg(2+)</name>
        <dbReference type="ChEBI" id="CHEBI:18420"/>
        <label>2</label>
    </ligand>
</feature>
<comment type="pathway">
    <text evidence="2">Carbohydrate biosynthesis; Calvin cycle.</text>
</comment>
<evidence type="ECO:0000256" key="10">
    <source>
        <dbReference type="RuleBase" id="RU000508"/>
    </source>
</evidence>
<dbReference type="HAMAP" id="MF_01855">
    <property type="entry name" value="FBPase_class1"/>
    <property type="match status" value="1"/>
</dbReference>
<dbReference type="GO" id="GO:0006000">
    <property type="term" value="P:fructose metabolic process"/>
    <property type="evidence" value="ECO:0007669"/>
    <property type="project" value="TreeGrafter"/>
</dbReference>
<dbReference type="PRINTS" id="PR00115">
    <property type="entry name" value="F16BPHPHTASE"/>
</dbReference>
<keyword evidence="5 9" id="KW-0479">Metal-binding</keyword>
<dbReference type="InterPro" id="IPR028343">
    <property type="entry name" value="FBPtase"/>
</dbReference>
<name>A0A7W6B7P4_9HYPH</name>
<evidence type="ECO:0000256" key="5">
    <source>
        <dbReference type="ARBA" id="ARBA00022723"/>
    </source>
</evidence>
<dbReference type="RefSeq" id="WP_097600947.1">
    <property type="nucleotide sequence ID" value="NZ_JACIDG010000012.1"/>
</dbReference>
<evidence type="ECO:0000256" key="2">
    <source>
        <dbReference type="ARBA" id="ARBA00005215"/>
    </source>
</evidence>
<dbReference type="PROSITE" id="PS00124">
    <property type="entry name" value="FBPASE"/>
    <property type="match status" value="1"/>
</dbReference>
<dbReference type="Gene3D" id="3.40.190.80">
    <property type="match status" value="1"/>
</dbReference>
<dbReference type="GO" id="GO:0030388">
    <property type="term" value="P:fructose 1,6-bisphosphate metabolic process"/>
    <property type="evidence" value="ECO:0007669"/>
    <property type="project" value="TreeGrafter"/>
</dbReference>
<evidence type="ECO:0000259" key="12">
    <source>
        <dbReference type="Pfam" id="PF18913"/>
    </source>
</evidence>
<dbReference type="AlphaFoldDB" id="A0A7W6B7P4"/>
<gene>
    <name evidence="9" type="primary">fbp</name>
    <name evidence="14" type="ORF">EFB14_24305</name>
    <name evidence="13" type="ORF">GGQ65_004471</name>
</gene>
<dbReference type="SUPFAM" id="SSF56655">
    <property type="entry name" value="Carbohydrate phosphatase"/>
    <property type="match status" value="1"/>
</dbReference>
<proteinExistence type="inferred from homology"/>
<feature type="binding site" evidence="9">
    <location>
        <position position="122"/>
    </location>
    <ligand>
        <name>Mg(2+)</name>
        <dbReference type="ChEBI" id="CHEBI:18420"/>
        <label>1</label>
    </ligand>
</feature>
<reference evidence="13 16" key="2">
    <citation type="submission" date="2020-08" db="EMBL/GenBank/DDBJ databases">
        <title>Genomic Encyclopedia of Type Strains, Phase IV (KMG-IV): sequencing the most valuable type-strain genomes for metagenomic binning, comparative biology and taxonomic classification.</title>
        <authorList>
            <person name="Goeker M."/>
        </authorList>
    </citation>
    <scope>NUCLEOTIDE SEQUENCE [LARGE SCALE GENOMIC DNA]</scope>
    <source>
        <strain evidence="13 16">DSM 19331</strain>
    </source>
</reference>
<feature type="binding site" evidence="9">
    <location>
        <position position="210"/>
    </location>
    <ligand>
        <name>substrate</name>
    </ligand>
</feature>
<keyword evidence="4 9" id="KW-0963">Cytoplasm</keyword>
<evidence type="ECO:0000313" key="15">
    <source>
        <dbReference type="Proteomes" id="UP000272004"/>
    </source>
</evidence>
<evidence type="ECO:0000313" key="14">
    <source>
        <dbReference type="EMBL" id="RUM10362.1"/>
    </source>
</evidence>
<dbReference type="PIRSF" id="PIRSF000904">
    <property type="entry name" value="FBPtase_SBPase"/>
    <property type="match status" value="1"/>
</dbReference>
<feature type="binding site" evidence="9">
    <location>
        <position position="102"/>
    </location>
    <ligand>
        <name>Mg(2+)</name>
        <dbReference type="ChEBI" id="CHEBI:18420"/>
        <label>1</label>
    </ligand>
</feature>
<keyword evidence="15" id="KW-1185">Reference proteome</keyword>
<evidence type="ECO:0000256" key="7">
    <source>
        <dbReference type="ARBA" id="ARBA00022842"/>
    </source>
</evidence>
<feature type="binding site" evidence="9">
    <location>
        <position position="120"/>
    </location>
    <ligand>
        <name>Mg(2+)</name>
        <dbReference type="ChEBI" id="CHEBI:18420"/>
        <label>1</label>
    </ligand>
</feature>
<dbReference type="CDD" id="cd00354">
    <property type="entry name" value="FBPase"/>
    <property type="match status" value="1"/>
</dbReference>
<protein>
    <recommendedName>
        <fullName evidence="9">Fructose-1,6-bisphosphatase class 1</fullName>
        <shortName evidence="9">FBPase class 1</shortName>
        <ecNumber evidence="9">3.1.3.11</ecNumber>
    </recommendedName>
    <alternativeName>
        <fullName evidence="9">D-fructose-1,6-bisphosphate 1-phosphohydrolase class 1</fullName>
    </alternativeName>
</protein>
<dbReference type="PIRSF" id="PIRSF500210">
    <property type="entry name" value="FBPtase"/>
    <property type="match status" value="1"/>
</dbReference>
<accession>A0A7W6B7P4</accession>
<dbReference type="Proteomes" id="UP000272004">
    <property type="component" value="Unassembled WGS sequence"/>
</dbReference>
<organism evidence="13 16">
    <name type="scientific">Rhizobium fabae</name>
    <dbReference type="NCBI Taxonomy" id="573179"/>
    <lineage>
        <taxon>Bacteria</taxon>
        <taxon>Pseudomonadati</taxon>
        <taxon>Pseudomonadota</taxon>
        <taxon>Alphaproteobacteria</taxon>
        <taxon>Hyphomicrobiales</taxon>
        <taxon>Rhizobiaceae</taxon>
        <taxon>Rhizobium/Agrobacterium group</taxon>
        <taxon>Rhizobium</taxon>
    </lineage>
</organism>
<dbReference type="Proteomes" id="UP000545490">
    <property type="component" value="Unassembled WGS sequence"/>
</dbReference>
<dbReference type="InterPro" id="IPR033391">
    <property type="entry name" value="FBPase_N"/>
</dbReference>
<dbReference type="PANTHER" id="PTHR11556">
    <property type="entry name" value="FRUCTOSE-1,6-BISPHOSPHATASE-RELATED"/>
    <property type="match status" value="1"/>
</dbReference>
<evidence type="ECO:0000256" key="4">
    <source>
        <dbReference type="ARBA" id="ARBA00022490"/>
    </source>
</evidence>
<evidence type="ECO:0000256" key="3">
    <source>
        <dbReference type="ARBA" id="ARBA00010941"/>
    </source>
</evidence>
<dbReference type="PANTHER" id="PTHR11556:SF35">
    <property type="entry name" value="SEDOHEPTULOSE-1,7-BISPHOSPHATASE, CHLOROPLASTIC"/>
    <property type="match status" value="1"/>
</dbReference>
<evidence type="ECO:0000256" key="1">
    <source>
        <dbReference type="ARBA" id="ARBA00001273"/>
    </source>
</evidence>
<keyword evidence="8 9" id="KW-0119">Carbohydrate metabolism</keyword>
<comment type="cofactor">
    <cofactor evidence="9">
        <name>Mg(2+)</name>
        <dbReference type="ChEBI" id="CHEBI:18420"/>
    </cofactor>
    <text evidence="9">Binds 2 magnesium ions per subunit.</text>
</comment>
<dbReference type="InterPro" id="IPR020548">
    <property type="entry name" value="Fructose_bisphosphatase_AS"/>
</dbReference>
<comment type="subcellular location">
    <subcellularLocation>
        <location evidence="9">Cytoplasm</location>
    </subcellularLocation>
</comment>
<dbReference type="GO" id="GO:0042132">
    <property type="term" value="F:fructose 1,6-bisphosphate 1-phosphatase activity"/>
    <property type="evidence" value="ECO:0007669"/>
    <property type="project" value="UniProtKB-UniRule"/>
</dbReference>
<evidence type="ECO:0000259" key="11">
    <source>
        <dbReference type="Pfam" id="PF00316"/>
    </source>
</evidence>
<comment type="catalytic activity">
    <reaction evidence="1 9">
        <text>beta-D-fructose 1,6-bisphosphate + H2O = beta-D-fructose 6-phosphate + phosphate</text>
        <dbReference type="Rhea" id="RHEA:11064"/>
        <dbReference type="ChEBI" id="CHEBI:15377"/>
        <dbReference type="ChEBI" id="CHEBI:32966"/>
        <dbReference type="ChEBI" id="CHEBI:43474"/>
        <dbReference type="ChEBI" id="CHEBI:57634"/>
        <dbReference type="EC" id="3.1.3.11"/>
    </reaction>
</comment>
<dbReference type="GO" id="GO:0006002">
    <property type="term" value="P:fructose 6-phosphate metabolic process"/>
    <property type="evidence" value="ECO:0007669"/>
    <property type="project" value="TreeGrafter"/>
</dbReference>
<dbReference type="EMBL" id="JACIDG010000012">
    <property type="protein sequence ID" value="MBB3917155.1"/>
    <property type="molecule type" value="Genomic_DNA"/>
</dbReference>
<comment type="similarity">
    <text evidence="3 9 10">Belongs to the FBPase class 1 family.</text>
</comment>
<dbReference type="Pfam" id="PF00316">
    <property type="entry name" value="FBPase"/>
    <property type="match status" value="1"/>
</dbReference>
<dbReference type="GO" id="GO:0005829">
    <property type="term" value="C:cytosol"/>
    <property type="evidence" value="ECO:0007669"/>
    <property type="project" value="TreeGrafter"/>
</dbReference>
<dbReference type="Pfam" id="PF18913">
    <property type="entry name" value="FBPase_C"/>
    <property type="match status" value="1"/>
</dbReference>
<evidence type="ECO:0000256" key="6">
    <source>
        <dbReference type="ARBA" id="ARBA00022801"/>
    </source>
</evidence>